<organism evidence="2 3">
    <name type="scientific">Oxalicibacterium flavum</name>
    <dbReference type="NCBI Taxonomy" id="179467"/>
    <lineage>
        <taxon>Bacteria</taxon>
        <taxon>Pseudomonadati</taxon>
        <taxon>Pseudomonadota</taxon>
        <taxon>Betaproteobacteria</taxon>
        <taxon>Burkholderiales</taxon>
        <taxon>Oxalobacteraceae</taxon>
        <taxon>Oxalicibacterium</taxon>
    </lineage>
</organism>
<gene>
    <name evidence="2" type="ORF">GCM10007205_05810</name>
</gene>
<dbReference type="EMBL" id="BMCG01000001">
    <property type="protein sequence ID" value="GGB99338.1"/>
    <property type="molecule type" value="Genomic_DNA"/>
</dbReference>
<keyword evidence="1" id="KW-1133">Transmembrane helix</keyword>
<feature type="transmembrane region" description="Helical" evidence="1">
    <location>
        <begin position="48"/>
        <end position="69"/>
    </location>
</feature>
<proteinExistence type="predicted"/>
<dbReference type="Proteomes" id="UP000620266">
    <property type="component" value="Unassembled WGS sequence"/>
</dbReference>
<evidence type="ECO:0000313" key="2">
    <source>
        <dbReference type="EMBL" id="GGB99338.1"/>
    </source>
</evidence>
<accession>A0A8J2UK46</accession>
<evidence type="ECO:0000256" key="1">
    <source>
        <dbReference type="SAM" id="Phobius"/>
    </source>
</evidence>
<evidence type="ECO:0000313" key="3">
    <source>
        <dbReference type="Proteomes" id="UP000620266"/>
    </source>
</evidence>
<keyword evidence="1" id="KW-0812">Transmembrane</keyword>
<feature type="transmembrane region" description="Helical" evidence="1">
    <location>
        <begin position="20"/>
        <end position="41"/>
    </location>
</feature>
<reference evidence="2" key="1">
    <citation type="journal article" date="2014" name="Int. J. Syst. Evol. Microbiol.">
        <title>Complete genome sequence of Corynebacterium casei LMG S-19264T (=DSM 44701T), isolated from a smear-ripened cheese.</title>
        <authorList>
            <consortium name="US DOE Joint Genome Institute (JGI-PGF)"/>
            <person name="Walter F."/>
            <person name="Albersmeier A."/>
            <person name="Kalinowski J."/>
            <person name="Ruckert C."/>
        </authorList>
    </citation>
    <scope>NUCLEOTIDE SEQUENCE</scope>
    <source>
        <strain evidence="2">CCM 7086</strain>
    </source>
</reference>
<reference evidence="2" key="2">
    <citation type="submission" date="2020-09" db="EMBL/GenBank/DDBJ databases">
        <authorList>
            <person name="Sun Q."/>
            <person name="Sedlacek I."/>
        </authorList>
    </citation>
    <scope>NUCLEOTIDE SEQUENCE</scope>
    <source>
        <strain evidence="2">CCM 7086</strain>
    </source>
</reference>
<sequence length="99" mass="10416">MPFLTTHPAFRTTARLLAAVPLGYFLVTKLVAVAGALIALAGMARAEAVALAAMSGFLVYLGWLIWAFAVRSLARLYGVTLGGLLLCVLLLRIMPQAGA</sequence>
<keyword evidence="1" id="KW-0472">Membrane</keyword>
<protein>
    <recommendedName>
        <fullName evidence="4">Iron transporter</fullName>
    </recommendedName>
</protein>
<feature type="transmembrane region" description="Helical" evidence="1">
    <location>
        <begin position="75"/>
        <end position="94"/>
    </location>
</feature>
<keyword evidence="3" id="KW-1185">Reference proteome</keyword>
<dbReference type="RefSeq" id="WP_188394654.1">
    <property type="nucleotide sequence ID" value="NZ_BMCG01000001.1"/>
</dbReference>
<comment type="caution">
    <text evidence="2">The sequence shown here is derived from an EMBL/GenBank/DDBJ whole genome shotgun (WGS) entry which is preliminary data.</text>
</comment>
<name>A0A8J2UK46_9BURK</name>
<evidence type="ECO:0008006" key="4">
    <source>
        <dbReference type="Google" id="ProtNLM"/>
    </source>
</evidence>
<dbReference type="AlphaFoldDB" id="A0A8J2UK46"/>